<dbReference type="SUPFAM" id="SSF51905">
    <property type="entry name" value="FAD/NAD(P)-binding domain"/>
    <property type="match status" value="1"/>
</dbReference>
<feature type="domain" description="FAD-binding" evidence="3">
    <location>
        <begin position="3"/>
        <end position="171"/>
    </location>
</feature>
<keyword evidence="5" id="KW-1185">Reference proteome</keyword>
<dbReference type="InterPro" id="IPR002938">
    <property type="entry name" value="FAD-bd"/>
</dbReference>
<keyword evidence="1" id="KW-0560">Oxidoreductase</keyword>
<dbReference type="InterPro" id="IPR036188">
    <property type="entry name" value="FAD/NAD-bd_sf"/>
</dbReference>
<dbReference type="InterPro" id="IPR050816">
    <property type="entry name" value="Flavin-dep_Halogenase_NPB"/>
</dbReference>
<dbReference type="Pfam" id="PF01494">
    <property type="entry name" value="FAD_binding_3"/>
    <property type="match status" value="1"/>
</dbReference>
<evidence type="ECO:0000256" key="1">
    <source>
        <dbReference type="ARBA" id="ARBA00023002"/>
    </source>
</evidence>
<reference evidence="4 5" key="1">
    <citation type="journal article" date="2022" name="Front. Microbiol.">
        <title>High genomic differentiation and limited gene flow indicate recent cryptic speciation within the genus Laspinema (cyanobacteria).</title>
        <authorList>
            <person name="Stanojkovic A."/>
            <person name="Skoupy S."/>
            <person name="Skaloud P."/>
            <person name="Dvorak P."/>
        </authorList>
    </citation>
    <scope>NUCLEOTIDE SEQUENCE [LARGE SCALE GENOMIC DNA]</scope>
    <source>
        <strain evidence="4 5">D2a</strain>
    </source>
</reference>
<name>A0ABT2MRY4_9CYAN</name>
<accession>A0ABT2MRY4</accession>
<evidence type="ECO:0000313" key="5">
    <source>
        <dbReference type="Proteomes" id="UP001525890"/>
    </source>
</evidence>
<protein>
    <submittedName>
        <fullName evidence="4">NAD(P)/FAD-dependent oxidoreductase</fullName>
    </submittedName>
</protein>
<gene>
    <name evidence="4" type="ORF">NG799_07555</name>
</gene>
<evidence type="ECO:0000313" key="4">
    <source>
        <dbReference type="EMBL" id="MCT7966187.1"/>
    </source>
</evidence>
<dbReference type="PANTHER" id="PTHR43747:SF5">
    <property type="entry name" value="FAD-BINDING DOMAIN-CONTAINING PROTEIN"/>
    <property type="match status" value="1"/>
</dbReference>
<evidence type="ECO:0000256" key="2">
    <source>
        <dbReference type="ARBA" id="ARBA00038396"/>
    </source>
</evidence>
<comment type="caution">
    <text evidence="4">The sequence shown here is derived from an EMBL/GenBank/DDBJ whole genome shotgun (WGS) entry which is preliminary data.</text>
</comment>
<organism evidence="4 5">
    <name type="scientific">Laspinema palackyanum D2a</name>
    <dbReference type="NCBI Taxonomy" id="2953684"/>
    <lineage>
        <taxon>Bacteria</taxon>
        <taxon>Bacillati</taxon>
        <taxon>Cyanobacteriota</taxon>
        <taxon>Cyanophyceae</taxon>
        <taxon>Oscillatoriophycideae</taxon>
        <taxon>Oscillatoriales</taxon>
        <taxon>Laspinemataceae</taxon>
        <taxon>Laspinema</taxon>
        <taxon>Laspinema palackyanum</taxon>
    </lineage>
</organism>
<evidence type="ECO:0000259" key="3">
    <source>
        <dbReference type="Pfam" id="PF01494"/>
    </source>
</evidence>
<dbReference type="EMBL" id="JAMXFF010000008">
    <property type="protein sequence ID" value="MCT7966187.1"/>
    <property type="molecule type" value="Genomic_DNA"/>
</dbReference>
<dbReference type="RefSeq" id="WP_368005835.1">
    <property type="nucleotide sequence ID" value="NZ_JAMXFF010000008.1"/>
</dbReference>
<dbReference type="Gene3D" id="3.50.50.60">
    <property type="entry name" value="FAD/NAD(P)-binding domain"/>
    <property type="match status" value="1"/>
</dbReference>
<proteinExistence type="inferred from homology"/>
<dbReference type="Proteomes" id="UP001525890">
    <property type="component" value="Unassembled WGS sequence"/>
</dbReference>
<comment type="similarity">
    <text evidence="2">Belongs to the flavin-dependent halogenase family. Bacterial tryptophan halogenase subfamily.</text>
</comment>
<sequence>MCEVDVAIAGSGPGGTAAAIALAQQGFRVAIAEAEPFPRHHPGETLHPGIEPLLQQLGVGSRLLTAGFLRHPGNWIQWEGSPRFEPFGSDATGPWQGFQAWRADFDTILRDRAVELGVEVHQPCRALHPILSQNRVTGIATNQGEIKAQFAVDATGSRQWLAKQLKLAINPFSPPLIAHYGYGEGDCPIRDHAPAIVAGDGGWIWTAKVRPKLYQWTRLDFHNKPLEKNWQPPEFQTLKPWGKPAVADVTWRQVSPPAGPGYFLVGDAATVLDPASSHGVLKAVMSGMMAAHLITQLLQGKTFESQVIAGYSQWMETWFQKDIEMLRNLYALLPNAPDWVR</sequence>
<dbReference type="PANTHER" id="PTHR43747">
    <property type="entry name" value="FAD-BINDING PROTEIN"/>
    <property type="match status" value="1"/>
</dbReference>
<dbReference type="PRINTS" id="PR00420">
    <property type="entry name" value="RNGMNOXGNASE"/>
</dbReference>